<dbReference type="EMBL" id="CP039964">
    <property type="protein sequence ID" value="QCO54964.1"/>
    <property type="molecule type" value="Genomic_DNA"/>
</dbReference>
<feature type="domain" description="Rhodanese" evidence="3">
    <location>
        <begin position="179"/>
        <end position="294"/>
    </location>
</feature>
<dbReference type="PROSITE" id="PS50206">
    <property type="entry name" value="RHODANESE_3"/>
    <property type="match status" value="2"/>
</dbReference>
<proteinExistence type="predicted"/>
<evidence type="ECO:0000313" key="5">
    <source>
        <dbReference type="Proteomes" id="UP000298631"/>
    </source>
</evidence>
<dbReference type="PANTHER" id="PTHR43855">
    <property type="entry name" value="THIOSULFATE SULFURTRANSFERASE"/>
    <property type="match status" value="1"/>
</dbReference>
<evidence type="ECO:0000256" key="2">
    <source>
        <dbReference type="SAM" id="SignalP"/>
    </source>
</evidence>
<dbReference type="OrthoDB" id="9781034at2"/>
<keyword evidence="1" id="KW-0677">Repeat</keyword>
<keyword evidence="4" id="KW-0808">Transferase</keyword>
<dbReference type="SMART" id="SM00450">
    <property type="entry name" value="RHOD"/>
    <property type="match status" value="2"/>
</dbReference>
<evidence type="ECO:0000259" key="3">
    <source>
        <dbReference type="PROSITE" id="PS50206"/>
    </source>
</evidence>
<keyword evidence="2" id="KW-0732">Signal</keyword>
<dbReference type="Pfam" id="PF00581">
    <property type="entry name" value="Rhodanese"/>
    <property type="match status" value="2"/>
</dbReference>
<dbReference type="InterPro" id="IPR001763">
    <property type="entry name" value="Rhodanese-like_dom"/>
</dbReference>
<reference evidence="4 5" key="1">
    <citation type="submission" date="2019-05" db="EMBL/GenBank/DDBJ databases">
        <title>Pseudorhodobacter turbinis sp. nov., isolated from the gut of the Korean turban shell.</title>
        <authorList>
            <person name="Jeong Y.-S."/>
            <person name="Kang W.-R."/>
            <person name="Bae J.-W."/>
        </authorList>
    </citation>
    <scope>NUCLEOTIDE SEQUENCE [LARGE SCALE GENOMIC DNA]</scope>
    <source>
        <strain evidence="4 5">S12M18</strain>
    </source>
</reference>
<accession>A0A4V1E0K6</accession>
<feature type="domain" description="Rhodanese" evidence="3">
    <location>
        <begin position="38"/>
        <end position="148"/>
    </location>
</feature>
<evidence type="ECO:0000256" key="1">
    <source>
        <dbReference type="ARBA" id="ARBA00022737"/>
    </source>
</evidence>
<evidence type="ECO:0000313" key="4">
    <source>
        <dbReference type="EMBL" id="QCO54964.1"/>
    </source>
</evidence>
<sequence>MQRIMLSSLTGLAMFCATTALAGDFGPLIMPADLAAGTVPEAVILDIRPKGFEAGHIAGAVSAPYGLFRGPKSNPGAVPPVADLERAYETLGLELDRPVVIVSQGDTDSDFGSAARVYWTLKSSGFTELAVLNGGATAWVNAGLPLSTQAATPVPTELAITWDNTWTADTAEVTAVVAGTEQATLVDSRPGSFFNGKKMHDAADRPGTLPGAMNLPHTDFFRPGATAINADPDLEALRAKLGGTSNTPVVAFCNTGHWAATDWFALSEVAGIDNVKLYAGSMVEYSQTDGEMANQPGLIAHLFNQLLGG</sequence>
<dbReference type="GO" id="GO:0016740">
    <property type="term" value="F:transferase activity"/>
    <property type="evidence" value="ECO:0007669"/>
    <property type="project" value="UniProtKB-KW"/>
</dbReference>
<dbReference type="SUPFAM" id="SSF52821">
    <property type="entry name" value="Rhodanese/Cell cycle control phosphatase"/>
    <property type="match status" value="2"/>
</dbReference>
<dbReference type="RefSeq" id="WP_137192630.1">
    <property type="nucleotide sequence ID" value="NZ_CP039964.1"/>
</dbReference>
<dbReference type="Proteomes" id="UP000298631">
    <property type="component" value="Chromosome"/>
</dbReference>
<dbReference type="AlphaFoldDB" id="A0A4V1E0K6"/>
<dbReference type="KEGG" id="pseb:EOK75_03660"/>
<organism evidence="4 5">
    <name type="scientific">Pseudorhodobacter turbinis</name>
    <dbReference type="NCBI Taxonomy" id="2500533"/>
    <lineage>
        <taxon>Bacteria</taxon>
        <taxon>Pseudomonadati</taxon>
        <taxon>Pseudomonadota</taxon>
        <taxon>Alphaproteobacteria</taxon>
        <taxon>Rhodobacterales</taxon>
        <taxon>Paracoccaceae</taxon>
        <taxon>Pseudorhodobacter</taxon>
    </lineage>
</organism>
<dbReference type="Gene3D" id="3.40.250.10">
    <property type="entry name" value="Rhodanese-like domain"/>
    <property type="match status" value="2"/>
</dbReference>
<feature type="signal peptide" evidence="2">
    <location>
        <begin position="1"/>
        <end position="22"/>
    </location>
</feature>
<protein>
    <submittedName>
        <fullName evidence="4">Sulfurtransferase</fullName>
    </submittedName>
</protein>
<name>A0A4V1E0K6_9RHOB</name>
<feature type="chain" id="PRO_5020415846" evidence="2">
    <location>
        <begin position="23"/>
        <end position="309"/>
    </location>
</feature>
<dbReference type="InterPro" id="IPR051126">
    <property type="entry name" value="Thiosulfate_sulfurtransferase"/>
</dbReference>
<dbReference type="PANTHER" id="PTHR43855:SF1">
    <property type="entry name" value="THIOSULFATE SULFURTRANSFERASE"/>
    <property type="match status" value="1"/>
</dbReference>
<keyword evidence="5" id="KW-1185">Reference proteome</keyword>
<dbReference type="InterPro" id="IPR036873">
    <property type="entry name" value="Rhodanese-like_dom_sf"/>
</dbReference>
<gene>
    <name evidence="4" type="ORF">EOK75_03660</name>
</gene>